<dbReference type="Proteomes" id="UP000887576">
    <property type="component" value="Unplaced"/>
</dbReference>
<reference evidence="2" key="1">
    <citation type="submission" date="2022-11" db="UniProtKB">
        <authorList>
            <consortium name="WormBaseParasite"/>
        </authorList>
    </citation>
    <scope>IDENTIFICATION</scope>
</reference>
<organism evidence="1 2">
    <name type="scientific">Panagrolaimus sp. JU765</name>
    <dbReference type="NCBI Taxonomy" id="591449"/>
    <lineage>
        <taxon>Eukaryota</taxon>
        <taxon>Metazoa</taxon>
        <taxon>Ecdysozoa</taxon>
        <taxon>Nematoda</taxon>
        <taxon>Chromadorea</taxon>
        <taxon>Rhabditida</taxon>
        <taxon>Tylenchina</taxon>
        <taxon>Panagrolaimomorpha</taxon>
        <taxon>Panagrolaimoidea</taxon>
        <taxon>Panagrolaimidae</taxon>
        <taxon>Panagrolaimus</taxon>
    </lineage>
</organism>
<evidence type="ECO:0000313" key="1">
    <source>
        <dbReference type="Proteomes" id="UP000887576"/>
    </source>
</evidence>
<accession>A0AC34QK62</accession>
<proteinExistence type="predicted"/>
<protein>
    <submittedName>
        <fullName evidence="2">CHK kinase-like domain-containing protein</fullName>
    </submittedName>
</protein>
<name>A0AC34QK62_9BILA</name>
<sequence length="281" mass="32253">MEDLTIRGKVMNYYDTFNVTQLKGIIKHVVRMHARVLTMEPEAWSGKFLDNQDAFDDIGDITKNALQPFKELAKDRCPLAVELTDKYAKFLVSSGFIHYAFSRSYKDLDLQPVCVHGDLWTSNIMMAVDENGDYTNDVAAFVDWQIIHEGGPMDDLARVVTVCADGNVRREVETFLIDFYLENLAKELEGTGVQVPYTADKLQEAYDYMFLEAYDYMFLVEAAHPLFMVIFLRGTLSEDPKHQRLNKAKLDNGVLRALHALEDLDRLLSGKYKFLFDKYGK</sequence>
<dbReference type="WBParaSite" id="JU765_v2.g1716.t1">
    <property type="protein sequence ID" value="JU765_v2.g1716.t1"/>
    <property type="gene ID" value="JU765_v2.g1716"/>
</dbReference>
<evidence type="ECO:0000313" key="2">
    <source>
        <dbReference type="WBParaSite" id="JU765_v2.g1716.t1"/>
    </source>
</evidence>